<feature type="chain" id="PRO_5015545644" evidence="1">
    <location>
        <begin position="26"/>
        <end position="132"/>
    </location>
</feature>
<dbReference type="Gene3D" id="3.30.70.1070">
    <property type="entry name" value="Sporulation related repeat"/>
    <property type="match status" value="1"/>
</dbReference>
<feature type="domain" description="SPOR" evidence="2">
    <location>
        <begin position="66"/>
        <end position="125"/>
    </location>
</feature>
<evidence type="ECO:0000256" key="1">
    <source>
        <dbReference type="SAM" id="SignalP"/>
    </source>
</evidence>
<evidence type="ECO:0000313" key="4">
    <source>
        <dbReference type="Proteomes" id="UP000244090"/>
    </source>
</evidence>
<keyword evidence="4" id="KW-1185">Reference proteome</keyword>
<feature type="signal peptide" evidence="1">
    <location>
        <begin position="1"/>
        <end position="25"/>
    </location>
</feature>
<proteinExistence type="predicted"/>
<name>A0A2T6C6B0_9FLAO</name>
<evidence type="ECO:0000313" key="3">
    <source>
        <dbReference type="EMBL" id="PTX63859.1"/>
    </source>
</evidence>
<gene>
    <name evidence="3" type="ORF">C8N46_101467</name>
</gene>
<evidence type="ECO:0000259" key="2">
    <source>
        <dbReference type="Pfam" id="PF05036"/>
    </source>
</evidence>
<sequence length="132" mass="15649">MRFLAKKRYFYLLILTFFLAENAVAQEGEISISKDPKIDKLLEFQKEINQETDNDNRLKIQIFNGNLRNAEKVKSQFESKYVDIPTTIKFETPNYKVWVGNFRTSLEAERYLIEVKETFPNAFIFTPPKKKK</sequence>
<dbReference type="InterPro" id="IPR036680">
    <property type="entry name" value="SPOR-like_sf"/>
</dbReference>
<dbReference type="Pfam" id="PF05036">
    <property type="entry name" value="SPOR"/>
    <property type="match status" value="1"/>
</dbReference>
<dbReference type="OrthoDB" id="2473397at2"/>
<organism evidence="3 4">
    <name type="scientific">Kordia periserrulae</name>
    <dbReference type="NCBI Taxonomy" id="701523"/>
    <lineage>
        <taxon>Bacteria</taxon>
        <taxon>Pseudomonadati</taxon>
        <taxon>Bacteroidota</taxon>
        <taxon>Flavobacteriia</taxon>
        <taxon>Flavobacteriales</taxon>
        <taxon>Flavobacteriaceae</taxon>
        <taxon>Kordia</taxon>
    </lineage>
</organism>
<comment type="caution">
    <text evidence="3">The sequence shown here is derived from an EMBL/GenBank/DDBJ whole genome shotgun (WGS) entry which is preliminary data.</text>
</comment>
<dbReference type="GO" id="GO:0042834">
    <property type="term" value="F:peptidoglycan binding"/>
    <property type="evidence" value="ECO:0007669"/>
    <property type="project" value="InterPro"/>
</dbReference>
<accession>A0A2T6C6B0</accession>
<dbReference type="AlphaFoldDB" id="A0A2T6C6B0"/>
<protein>
    <submittedName>
        <fullName evidence="3">Sporulation related protein</fullName>
    </submittedName>
</protein>
<dbReference type="InterPro" id="IPR007730">
    <property type="entry name" value="SPOR-like_dom"/>
</dbReference>
<dbReference type="RefSeq" id="WP_108113226.1">
    <property type="nucleotide sequence ID" value="NZ_QBKT01000001.1"/>
</dbReference>
<keyword evidence="1" id="KW-0732">Signal</keyword>
<dbReference type="Proteomes" id="UP000244090">
    <property type="component" value="Unassembled WGS sequence"/>
</dbReference>
<dbReference type="EMBL" id="QBKT01000001">
    <property type="protein sequence ID" value="PTX63859.1"/>
    <property type="molecule type" value="Genomic_DNA"/>
</dbReference>
<reference evidence="3 4" key="1">
    <citation type="submission" date="2018-04" db="EMBL/GenBank/DDBJ databases">
        <title>Genomic Encyclopedia of Archaeal and Bacterial Type Strains, Phase II (KMG-II): from individual species to whole genera.</title>
        <authorList>
            <person name="Goeker M."/>
        </authorList>
    </citation>
    <scope>NUCLEOTIDE SEQUENCE [LARGE SCALE GENOMIC DNA]</scope>
    <source>
        <strain evidence="3 4">DSM 25731</strain>
    </source>
</reference>